<evidence type="ECO:0000256" key="5">
    <source>
        <dbReference type="ARBA" id="ARBA00023004"/>
    </source>
</evidence>
<evidence type="ECO:0000256" key="2">
    <source>
        <dbReference type="ARBA" id="ARBA00005877"/>
    </source>
</evidence>
<proteinExistence type="inferred from homology"/>
<keyword evidence="5" id="KW-0408">Iron</keyword>
<keyword evidence="7" id="KW-0223">Dioxygenase</keyword>
<feature type="domain" description="VOC" evidence="6">
    <location>
        <begin position="20"/>
        <end position="150"/>
    </location>
</feature>
<evidence type="ECO:0000259" key="6">
    <source>
        <dbReference type="PROSITE" id="PS51819"/>
    </source>
</evidence>
<sequence>MSTTHASPGAEPTTPLSQIDWDHIEFYVGNAKQASQFYQCTFGFEQIAYAGPETGLHDRASYVLEQNDLRFVLTSSLRGDDAIAEHVKLHGDGVRDVAIRVNDTRGAWEMAVRGGARSILDPIERRDDRGRVVVATIATYGDTLHTFVQRDGYEGAFLPGFVPARKAYGRSSKPHLLAIDHCVGNVGWGEMDAWGEFYQKVFGFSQLISFDDKDISTEYTALKSKVMSDARHRVKFPINEPAHGKKKSQIEEYLDFYRGSGVQHIAIRTDDIVATIDALRENGVEFLDTPDSYYDDLRARVGEIDENIDVLHQRKILVDRDDQGYMLQIFTKPLQDRPTVFFEIIQRKGSLSFGKGNFKALFVSIEKEQEKRGTL</sequence>
<dbReference type="Gene3D" id="3.10.180.10">
    <property type="entry name" value="2,3-Dihydroxybiphenyl 1,2-Dioxygenase, domain 1"/>
    <property type="match status" value="2"/>
</dbReference>
<dbReference type="PIRSF" id="PIRSF009283">
    <property type="entry name" value="HPP_dOase"/>
    <property type="match status" value="1"/>
</dbReference>
<dbReference type="InterPro" id="IPR005956">
    <property type="entry name" value="4OHPhenylPyrv_dOase"/>
</dbReference>
<dbReference type="CDD" id="cd07250">
    <property type="entry name" value="HPPD_C_like"/>
    <property type="match status" value="1"/>
</dbReference>
<organism evidence="7">
    <name type="scientific">mine drainage metagenome</name>
    <dbReference type="NCBI Taxonomy" id="410659"/>
    <lineage>
        <taxon>unclassified sequences</taxon>
        <taxon>metagenomes</taxon>
        <taxon>ecological metagenomes</taxon>
    </lineage>
</organism>
<gene>
    <name evidence="7" type="primary">hpd</name>
    <name evidence="7" type="ORF">CARN1_1713</name>
</gene>
<dbReference type="InterPro" id="IPR041736">
    <property type="entry name" value="4OHPhenylPyrv_dOase_N"/>
</dbReference>
<keyword evidence="3" id="KW-0479">Metal-binding</keyword>
<dbReference type="PROSITE" id="PS51819">
    <property type="entry name" value="VOC"/>
    <property type="match status" value="2"/>
</dbReference>
<dbReference type="GO" id="GO:0046872">
    <property type="term" value="F:metal ion binding"/>
    <property type="evidence" value="ECO:0007669"/>
    <property type="project" value="UniProtKB-KW"/>
</dbReference>
<evidence type="ECO:0000256" key="1">
    <source>
        <dbReference type="ARBA" id="ARBA00001962"/>
    </source>
</evidence>
<feature type="domain" description="VOC" evidence="6">
    <location>
        <begin position="178"/>
        <end position="332"/>
    </location>
</feature>
<dbReference type="CDD" id="cd08342">
    <property type="entry name" value="HPPD_N_like"/>
    <property type="match status" value="1"/>
</dbReference>
<dbReference type="PANTHER" id="PTHR11959:SF1">
    <property type="entry name" value="4-HYDROXYPHENYLPYRUVATE DIOXYGENASE"/>
    <property type="match status" value="1"/>
</dbReference>
<evidence type="ECO:0000256" key="4">
    <source>
        <dbReference type="ARBA" id="ARBA00022737"/>
    </source>
</evidence>
<keyword evidence="7" id="KW-0560">Oxidoreductase</keyword>
<dbReference type="AlphaFoldDB" id="E6PDS5"/>
<dbReference type="InterPro" id="IPR029068">
    <property type="entry name" value="Glyas_Bleomycin-R_OHBP_Dase"/>
</dbReference>
<dbReference type="Pfam" id="PF00903">
    <property type="entry name" value="Glyoxalase"/>
    <property type="match status" value="2"/>
</dbReference>
<accession>E6PDS5</accession>
<dbReference type="GO" id="GO:0003868">
    <property type="term" value="F:4-hydroxyphenylpyruvate dioxygenase activity"/>
    <property type="evidence" value="ECO:0007669"/>
    <property type="project" value="UniProtKB-EC"/>
</dbReference>
<comment type="caution">
    <text evidence="7">The sequence shown here is derived from an EMBL/GenBank/DDBJ whole genome shotgun (WGS) entry which is preliminary data.</text>
</comment>
<reference evidence="7" key="1">
    <citation type="submission" date="2009-10" db="EMBL/GenBank/DDBJ databases">
        <title>Diversity of trophic interactions inside an arsenic-rich microbial ecosystem.</title>
        <authorList>
            <person name="Bertin P.N."/>
            <person name="Heinrich-Salmeron A."/>
            <person name="Pelletier E."/>
            <person name="Goulhen-Chollet F."/>
            <person name="Arsene-Ploetze F."/>
            <person name="Gallien S."/>
            <person name="Calteau A."/>
            <person name="Vallenet D."/>
            <person name="Casiot C."/>
            <person name="Chane-Woon-Ming B."/>
            <person name="Giloteaux L."/>
            <person name="Barakat M."/>
            <person name="Bonnefoy V."/>
            <person name="Bruneel O."/>
            <person name="Chandler M."/>
            <person name="Cleiss J."/>
            <person name="Duran R."/>
            <person name="Elbaz-Poulichet F."/>
            <person name="Fonknechten N."/>
            <person name="Lauga B."/>
            <person name="Mornico D."/>
            <person name="Ortet P."/>
            <person name="Schaeffer C."/>
            <person name="Siguier P."/>
            <person name="Alexander Thil Smith A."/>
            <person name="Van Dorsselaer A."/>
            <person name="Weissenbach J."/>
            <person name="Medigue C."/>
            <person name="Le Paslier D."/>
        </authorList>
    </citation>
    <scope>NUCLEOTIDE SEQUENCE</scope>
</reference>
<dbReference type="InterPro" id="IPR041735">
    <property type="entry name" value="4OHPhenylPyrv_dOase_C"/>
</dbReference>
<comment type="cofactor">
    <cofactor evidence="1">
        <name>Fe cation</name>
        <dbReference type="ChEBI" id="CHEBI:24875"/>
    </cofactor>
</comment>
<protein>
    <submittedName>
        <fullName evidence="7">4-hydroxyphenylpyruvate dioxygenase (4HPPD) (HPD) (HPPDase)</fullName>
        <ecNumber evidence="7">1.13.11.27</ecNumber>
    </submittedName>
</protein>
<dbReference type="NCBIfam" id="TIGR01263">
    <property type="entry name" value="4HPPD"/>
    <property type="match status" value="1"/>
</dbReference>
<dbReference type="PANTHER" id="PTHR11959">
    <property type="entry name" value="4-HYDROXYPHENYLPYRUVATE DIOXYGENASE"/>
    <property type="match status" value="1"/>
</dbReference>
<dbReference type="InterPro" id="IPR004360">
    <property type="entry name" value="Glyas_Fos-R_dOase_dom"/>
</dbReference>
<dbReference type="EC" id="1.13.11.27" evidence="7"/>
<evidence type="ECO:0000256" key="3">
    <source>
        <dbReference type="ARBA" id="ARBA00022723"/>
    </source>
</evidence>
<dbReference type="SUPFAM" id="SSF54593">
    <property type="entry name" value="Glyoxalase/Bleomycin resistance protein/Dihydroxybiphenyl dioxygenase"/>
    <property type="match status" value="1"/>
</dbReference>
<dbReference type="InterPro" id="IPR037523">
    <property type="entry name" value="VOC_core"/>
</dbReference>
<comment type="similarity">
    <text evidence="2">Belongs to the 4HPPD family.</text>
</comment>
<keyword evidence="4" id="KW-0677">Repeat</keyword>
<dbReference type="FunFam" id="3.10.180.10:FF:000001">
    <property type="entry name" value="4-hydroxyphenylpyruvate dioxygenase"/>
    <property type="match status" value="1"/>
</dbReference>
<evidence type="ECO:0000313" key="7">
    <source>
        <dbReference type="EMBL" id="CBH74610.1"/>
    </source>
</evidence>
<dbReference type="EMBL" id="CABL01000002">
    <property type="protein sequence ID" value="CBH74610.1"/>
    <property type="molecule type" value="Genomic_DNA"/>
</dbReference>
<keyword evidence="7" id="KW-0670">Pyruvate</keyword>
<name>E6PDS5_9ZZZZ</name>
<dbReference type="GO" id="GO:0006572">
    <property type="term" value="P:L-tyrosine catabolic process"/>
    <property type="evidence" value="ECO:0007669"/>
    <property type="project" value="TreeGrafter"/>
</dbReference>